<dbReference type="RefSeq" id="WP_270453871.1">
    <property type="nucleotide sequence ID" value="NZ_JADPIE010000004.1"/>
</dbReference>
<evidence type="ECO:0000313" key="2">
    <source>
        <dbReference type="Proteomes" id="UP000621436"/>
    </source>
</evidence>
<dbReference type="CDD" id="cd03064">
    <property type="entry name" value="TRX_Fd_NuoE"/>
    <property type="match status" value="1"/>
</dbReference>
<dbReference type="InterPro" id="IPR036249">
    <property type="entry name" value="Thioredoxin-like_sf"/>
</dbReference>
<dbReference type="Proteomes" id="UP000621436">
    <property type="component" value="Unassembled WGS sequence"/>
</dbReference>
<dbReference type="Pfam" id="PF01257">
    <property type="entry name" value="2Fe-2S_thioredx"/>
    <property type="match status" value="1"/>
</dbReference>
<gene>
    <name evidence="1" type="ORF">I0Q91_07640</name>
</gene>
<sequence>MSDNRIQVEICIGTPCFLMGGQSLIEELEWLPYKYRSKFSFQASHCIDDHCENAPVIKVKDRVFENVTPEKLKNILDQYLTREVL</sequence>
<dbReference type="EMBL" id="JADPIE010000004">
    <property type="protein sequence ID" value="MBF8436943.1"/>
    <property type="molecule type" value="Genomic_DNA"/>
</dbReference>
<protein>
    <submittedName>
        <fullName evidence="1">NAD(P)H-dependent oxidoreductase subunit E</fullName>
    </submittedName>
</protein>
<comment type="caution">
    <text evidence="1">The sequence shown here is derived from an EMBL/GenBank/DDBJ whole genome shotgun (WGS) entry which is preliminary data.</text>
</comment>
<accession>A0A931AY43</accession>
<name>A0A931AY43_9FIRM</name>
<organism evidence="1 2">
    <name type="scientific">Halonatronomonas betaini</name>
    <dbReference type="NCBI Taxonomy" id="2778430"/>
    <lineage>
        <taxon>Bacteria</taxon>
        <taxon>Bacillati</taxon>
        <taxon>Bacillota</taxon>
        <taxon>Clostridia</taxon>
        <taxon>Halanaerobiales</taxon>
        <taxon>Halarsenatibacteraceae</taxon>
        <taxon>Halonatronomonas</taxon>
    </lineage>
</organism>
<dbReference type="InterPro" id="IPR042128">
    <property type="entry name" value="NuoE_dom"/>
</dbReference>
<dbReference type="AlphaFoldDB" id="A0A931AY43"/>
<proteinExistence type="predicted"/>
<dbReference type="Gene3D" id="3.40.30.10">
    <property type="entry name" value="Glutaredoxin"/>
    <property type="match status" value="1"/>
</dbReference>
<dbReference type="SUPFAM" id="SSF52833">
    <property type="entry name" value="Thioredoxin-like"/>
    <property type="match status" value="1"/>
</dbReference>
<evidence type="ECO:0000313" key="1">
    <source>
        <dbReference type="EMBL" id="MBF8436943.1"/>
    </source>
</evidence>
<reference evidence="1" key="1">
    <citation type="submission" date="2020-11" db="EMBL/GenBank/DDBJ databases">
        <title>Halonatronomonas betainensis gen. nov., sp. nov. a novel haloalkaliphilic representative of the family Halanaerobiacae capable of betaine degradation.</title>
        <authorList>
            <person name="Boltyanskaya Y."/>
            <person name="Kevbrin V."/>
            <person name="Detkova E."/>
            <person name="Grouzdev D.S."/>
            <person name="Koziaeva V."/>
            <person name="Zhilina T."/>
        </authorList>
    </citation>
    <scope>NUCLEOTIDE SEQUENCE</scope>
    <source>
        <strain evidence="1">Z-7014</strain>
    </source>
</reference>
<keyword evidence="2" id="KW-1185">Reference proteome</keyword>